<evidence type="ECO:0000313" key="14">
    <source>
        <dbReference type="Proteomes" id="UP001580346"/>
    </source>
</evidence>
<dbReference type="PROSITE" id="PS51192">
    <property type="entry name" value="HELICASE_ATP_BIND_1"/>
    <property type="match status" value="1"/>
</dbReference>
<dbReference type="SMART" id="SM00487">
    <property type="entry name" value="DEXDc"/>
    <property type="match status" value="1"/>
</dbReference>
<dbReference type="Pfam" id="PF22590">
    <property type="entry name" value="Cas3-like_C_2"/>
    <property type="match status" value="1"/>
</dbReference>
<reference evidence="13 14" key="1">
    <citation type="submission" date="2024-09" db="EMBL/GenBank/DDBJ databases">
        <title>Paenibacillus zeirhizospherea sp. nov., isolated from surface of the maize (Zea mays) roots in a horticulture field, Hungary.</title>
        <authorList>
            <person name="Marton D."/>
            <person name="Farkas M."/>
            <person name="Bedics A."/>
            <person name="Toth E."/>
            <person name="Tancsics A."/>
            <person name="Boka K."/>
            <person name="Maroti G."/>
            <person name="Kriszt B."/>
            <person name="Cserhati M."/>
        </authorList>
    </citation>
    <scope>NUCLEOTIDE SEQUENCE [LARGE SCALE GENOMIC DNA]</scope>
    <source>
        <strain evidence="13 14">KCTC 33519</strain>
    </source>
</reference>
<evidence type="ECO:0000259" key="10">
    <source>
        <dbReference type="PROSITE" id="PS51192"/>
    </source>
</evidence>
<proteinExistence type="inferred from homology"/>
<dbReference type="Proteomes" id="UP001580346">
    <property type="component" value="Unassembled WGS sequence"/>
</dbReference>
<evidence type="ECO:0000256" key="2">
    <source>
        <dbReference type="ARBA" id="ARBA00009046"/>
    </source>
</evidence>
<keyword evidence="7" id="KW-0347">Helicase</keyword>
<keyword evidence="6" id="KW-0378">Hydrolase</keyword>
<dbReference type="Gene3D" id="1.10.3210.30">
    <property type="match status" value="1"/>
</dbReference>
<dbReference type="PROSITE" id="PS51194">
    <property type="entry name" value="HELICASE_CTER"/>
    <property type="match status" value="1"/>
</dbReference>
<dbReference type="SUPFAM" id="SSF52540">
    <property type="entry name" value="P-loop containing nucleoside triphosphate hydrolases"/>
    <property type="match status" value="1"/>
</dbReference>
<keyword evidence="3" id="KW-0540">Nuclease</keyword>
<evidence type="ECO:0000256" key="9">
    <source>
        <dbReference type="ARBA" id="ARBA00023118"/>
    </source>
</evidence>
<feature type="domain" description="HD Cas3-type" evidence="12">
    <location>
        <begin position="10"/>
        <end position="203"/>
    </location>
</feature>
<dbReference type="InterPro" id="IPR054712">
    <property type="entry name" value="Cas3-like_dom"/>
</dbReference>
<dbReference type="SMART" id="SM00490">
    <property type="entry name" value="HELICc"/>
    <property type="match status" value="1"/>
</dbReference>
<dbReference type="Gene3D" id="3.40.50.300">
    <property type="entry name" value="P-loop containing nucleotide triphosphate hydrolases"/>
    <property type="match status" value="2"/>
</dbReference>
<evidence type="ECO:0000256" key="4">
    <source>
        <dbReference type="ARBA" id="ARBA00022723"/>
    </source>
</evidence>
<dbReference type="CDD" id="cd17930">
    <property type="entry name" value="DEXHc_cas3"/>
    <property type="match status" value="1"/>
</dbReference>
<dbReference type="InterPro" id="IPR038257">
    <property type="entry name" value="CRISPR-assoc_Cas3_HD_sf"/>
</dbReference>
<dbReference type="SUPFAM" id="SSF109604">
    <property type="entry name" value="HD-domain/PDEase-like"/>
    <property type="match status" value="1"/>
</dbReference>
<dbReference type="NCBIfam" id="TIGR01587">
    <property type="entry name" value="cas3_core"/>
    <property type="match status" value="1"/>
</dbReference>
<evidence type="ECO:0000256" key="3">
    <source>
        <dbReference type="ARBA" id="ARBA00022722"/>
    </source>
</evidence>
<keyword evidence="9" id="KW-0051">Antiviral defense</keyword>
<evidence type="ECO:0000256" key="8">
    <source>
        <dbReference type="ARBA" id="ARBA00022840"/>
    </source>
</evidence>
<organism evidence="13 14">
    <name type="scientific">Paenibacillus enshidis</name>
    <dbReference type="NCBI Taxonomy" id="1458439"/>
    <lineage>
        <taxon>Bacteria</taxon>
        <taxon>Bacillati</taxon>
        <taxon>Bacillota</taxon>
        <taxon>Bacilli</taxon>
        <taxon>Bacillales</taxon>
        <taxon>Paenibacillaceae</taxon>
        <taxon>Paenibacillus</taxon>
    </lineage>
</organism>
<keyword evidence="5" id="KW-0547">Nucleotide-binding</keyword>
<keyword evidence="8" id="KW-0067">ATP-binding</keyword>
<comment type="caution">
    <text evidence="13">The sequence shown here is derived from an EMBL/GenBank/DDBJ whole genome shotgun (WGS) entry which is preliminary data.</text>
</comment>
<evidence type="ECO:0000256" key="1">
    <source>
        <dbReference type="ARBA" id="ARBA00006847"/>
    </source>
</evidence>
<name>A0ABV5ATS6_9BACL</name>
<dbReference type="InterPro" id="IPR014001">
    <property type="entry name" value="Helicase_ATP-bd"/>
</dbReference>
<comment type="similarity">
    <text evidence="1">In the N-terminal section; belongs to the CRISPR-associated nuclease Cas3-HD family.</text>
</comment>
<sequence>MDYIAHIREQDKTIQTVEAHLREVKEYSERRGRKIGVKHLAGIAGWLHDFGKNTNEFYNYIQQAAANPHAPPKRGSVDHSTAGGRFIYRRYHAGSTKGLDKATAEWIANCIISHHGGLRDFVSAEQTSPFMKRVVETELKEYEQAEREFLSLVPVEELDRYFASAAAEVNHLLGIVKQHKLSEITPSLLIKYMFSCLIDADRTSTRIFEEGTGPEQPIEQAAFFGRAYDALQQHLHKLETGKNADHPINRLRREMSRQCEEFAFKPSGIYTLSIPTGGGKTLASLRYALKHAIEHGKERIIYIVPYTTIIEQNADEIRQIIKEDDMILEHHSNVIDEDKKDRAADTYVSSDRDEMEDEAYDFHRKKLKLARDNWDRPIIFTTMVQFLNTFYAKGTRNVRRLHQLSNAVIIFDEVQSVPIHCISLFNSALNFLHILGNSSLLLCTATQPALDFVKHGLRLSEQPEMIGNLAEVGKSFKRVEIVDRTTPLGWKADQLGEFVLERMDEVNSTLIILNTKTAARKLYDELHEHDGLGKGGFKLFHLSTNMCAAHRKAVLKQMREALEAEERVVCVSTQLIEAGVDISFECVVRSLAGLDSIAQAAGRCNRHGKDALRQVYIIKSADESLKQLKEIQCGADQTTRLLAEFKVQPELYGHDLLSAAAVKQYFEYYFAQMKDEMQYRIKRLDQNLFQLLGANRYYLDAYKNKHGKLPGVITPAALATAEQHFEAISNRAIAVLVPYDAAAKKLIADLNGELNGELDIRKLGDLLKQSQQYVVNIYDHDRRKLEKNGDLYPLLHGHVLALREPAYNEFFGVESEGEGVWQDAVL</sequence>
<protein>
    <submittedName>
        <fullName evidence="13">CRISPR-associated helicase Cas3</fullName>
    </submittedName>
</protein>
<dbReference type="InterPro" id="IPR006474">
    <property type="entry name" value="Helicase_Cas3_CRISPR-ass_core"/>
</dbReference>
<keyword evidence="4" id="KW-0479">Metal-binding</keyword>
<feature type="domain" description="Helicase ATP-binding" evidence="10">
    <location>
        <begin position="261"/>
        <end position="465"/>
    </location>
</feature>
<evidence type="ECO:0000259" key="11">
    <source>
        <dbReference type="PROSITE" id="PS51194"/>
    </source>
</evidence>
<dbReference type="InterPro" id="IPR006483">
    <property type="entry name" value="CRISPR-assoc_Cas3_HD"/>
</dbReference>
<dbReference type="InterPro" id="IPR027417">
    <property type="entry name" value="P-loop_NTPase"/>
</dbReference>
<comment type="similarity">
    <text evidence="2">In the central section; belongs to the CRISPR-associated helicase Cas3 family.</text>
</comment>
<evidence type="ECO:0000256" key="7">
    <source>
        <dbReference type="ARBA" id="ARBA00022806"/>
    </source>
</evidence>
<dbReference type="InterPro" id="IPR001650">
    <property type="entry name" value="Helicase_C-like"/>
</dbReference>
<dbReference type="Pfam" id="PF04851">
    <property type="entry name" value="ResIII"/>
    <property type="match status" value="1"/>
</dbReference>
<evidence type="ECO:0000256" key="6">
    <source>
        <dbReference type="ARBA" id="ARBA00022801"/>
    </source>
</evidence>
<gene>
    <name evidence="13" type="primary">cas3</name>
    <name evidence="13" type="ORF">ACE41H_11570</name>
</gene>
<dbReference type="RefSeq" id="WP_375355406.1">
    <property type="nucleotide sequence ID" value="NZ_JBHHMI010000008.1"/>
</dbReference>
<dbReference type="Pfam" id="PF18019">
    <property type="entry name" value="Cas3_HD"/>
    <property type="match status" value="1"/>
</dbReference>
<dbReference type="CDD" id="cd09641">
    <property type="entry name" value="Cas3''_I"/>
    <property type="match status" value="1"/>
</dbReference>
<dbReference type="EMBL" id="JBHHMI010000008">
    <property type="protein sequence ID" value="MFB5267417.1"/>
    <property type="molecule type" value="Genomic_DNA"/>
</dbReference>
<accession>A0ABV5ATS6</accession>
<evidence type="ECO:0000256" key="5">
    <source>
        <dbReference type="ARBA" id="ARBA00022741"/>
    </source>
</evidence>
<evidence type="ECO:0000313" key="13">
    <source>
        <dbReference type="EMBL" id="MFB5267417.1"/>
    </source>
</evidence>
<dbReference type="NCBIfam" id="TIGR01596">
    <property type="entry name" value="cas3_HD"/>
    <property type="match status" value="1"/>
</dbReference>
<evidence type="ECO:0000259" key="12">
    <source>
        <dbReference type="PROSITE" id="PS51643"/>
    </source>
</evidence>
<dbReference type="PROSITE" id="PS51643">
    <property type="entry name" value="HD_CAS3"/>
    <property type="match status" value="1"/>
</dbReference>
<dbReference type="InterPro" id="IPR006935">
    <property type="entry name" value="Helicase/UvrB_N"/>
</dbReference>
<keyword evidence="14" id="KW-1185">Reference proteome</keyword>
<feature type="domain" description="Helicase C-terminal" evidence="11">
    <location>
        <begin position="491"/>
        <end position="653"/>
    </location>
</feature>